<protein>
    <submittedName>
        <fullName evidence="1">Uncharacterized protein</fullName>
    </submittedName>
</protein>
<gene>
    <name evidence="1" type="ORF">CFBP8129_29720</name>
</gene>
<sequence length="90" mass="10673">MYHSGFRIRYSVFGIRYSQRHAGREFPCIDSSELKKNWHTNRRTRCCESPIPNDKFRLMYLEPLGYCLYGMAPLQSLVTEPIQRAQATHF</sequence>
<dbReference type="AlphaFoldDB" id="A0A6V7E0A5"/>
<proteinExistence type="predicted"/>
<reference evidence="1" key="1">
    <citation type="submission" date="2020-07" db="EMBL/GenBank/DDBJ databases">
        <authorList>
            <person name="Pothier F. J."/>
        </authorList>
    </citation>
    <scope>NUCLEOTIDE SEQUENCE</scope>
    <source>
        <strain evidence="1">CFBP 8129</strain>
    </source>
</reference>
<dbReference type="EMBL" id="LR828253">
    <property type="protein sequence ID" value="CAD0344082.1"/>
    <property type="molecule type" value="Genomic_DNA"/>
</dbReference>
<evidence type="ECO:0000313" key="1">
    <source>
        <dbReference type="EMBL" id="CAD0344087.1"/>
    </source>
</evidence>
<accession>A0A6V7E0A5</accession>
<organism evidence="1">
    <name type="scientific">Xanthomonas hortorum pv. gardneri</name>
    <dbReference type="NCBI Taxonomy" id="2754056"/>
    <lineage>
        <taxon>Bacteria</taxon>
        <taxon>Pseudomonadati</taxon>
        <taxon>Pseudomonadota</taxon>
        <taxon>Gammaproteobacteria</taxon>
        <taxon>Lysobacterales</taxon>
        <taxon>Lysobacteraceae</taxon>
        <taxon>Xanthomonas</taxon>
    </lineage>
</organism>
<name>A0A6V7E0A5_9XANT</name>
<dbReference type="EMBL" id="LR828253">
    <property type="protein sequence ID" value="CAD0344087.1"/>
    <property type="molecule type" value="Genomic_DNA"/>
</dbReference>